<comment type="caution">
    <text evidence="1">The sequence shown here is derived from an EMBL/GenBank/DDBJ whole genome shotgun (WGS) entry which is preliminary data.</text>
</comment>
<organism evidence="1 2">
    <name type="scientific">Actinomadura coerulea</name>
    <dbReference type="NCBI Taxonomy" id="46159"/>
    <lineage>
        <taxon>Bacteria</taxon>
        <taxon>Bacillati</taxon>
        <taxon>Actinomycetota</taxon>
        <taxon>Actinomycetes</taxon>
        <taxon>Streptosporangiales</taxon>
        <taxon>Thermomonosporaceae</taxon>
        <taxon>Actinomadura</taxon>
    </lineage>
</organism>
<gene>
    <name evidence="1" type="ORF">BKA00_002544</name>
</gene>
<evidence type="ECO:0000313" key="2">
    <source>
        <dbReference type="Proteomes" id="UP000546324"/>
    </source>
</evidence>
<accession>A0A7X0FXL7</accession>
<evidence type="ECO:0000313" key="1">
    <source>
        <dbReference type="EMBL" id="MBB6395630.1"/>
    </source>
</evidence>
<dbReference type="RefSeq" id="WP_268248234.1">
    <property type="nucleotide sequence ID" value="NZ_JACHMQ010000001.1"/>
</dbReference>
<reference evidence="1 2" key="1">
    <citation type="submission" date="2020-08" db="EMBL/GenBank/DDBJ databases">
        <title>Sequencing the genomes of 1000 actinobacteria strains.</title>
        <authorList>
            <person name="Klenk H.-P."/>
        </authorList>
    </citation>
    <scope>NUCLEOTIDE SEQUENCE [LARGE SCALE GENOMIC DNA]</scope>
    <source>
        <strain evidence="1 2">DSM 43675</strain>
    </source>
</reference>
<protein>
    <submittedName>
        <fullName evidence="1">Uncharacterized protein</fullName>
    </submittedName>
</protein>
<proteinExistence type="predicted"/>
<dbReference type="EMBL" id="JACHMQ010000001">
    <property type="protein sequence ID" value="MBB6395630.1"/>
    <property type="molecule type" value="Genomic_DNA"/>
</dbReference>
<keyword evidence="2" id="KW-1185">Reference proteome</keyword>
<dbReference type="AlphaFoldDB" id="A0A7X0FXL7"/>
<name>A0A7X0FXL7_9ACTN</name>
<dbReference type="Proteomes" id="UP000546324">
    <property type="component" value="Unassembled WGS sequence"/>
</dbReference>
<sequence length="41" mass="4432">MRAHLLTCGTDGPARYQMVGLLLCALTPCRELLASYLPPVS</sequence>